<comment type="subcellular location">
    <subcellularLocation>
        <location evidence="1">Membrane</location>
        <topology evidence="1">Multi-pass membrane protein</topology>
    </subcellularLocation>
</comment>
<feature type="coiled-coil region" evidence="6">
    <location>
        <begin position="63"/>
        <end position="90"/>
    </location>
</feature>
<keyword evidence="3 8" id="KW-0812">Transmembrane</keyword>
<evidence type="ECO:0000256" key="8">
    <source>
        <dbReference type="SAM" id="Phobius"/>
    </source>
</evidence>
<dbReference type="InterPro" id="IPR004331">
    <property type="entry name" value="SPX_dom"/>
</dbReference>
<dbReference type="GO" id="GO:0016036">
    <property type="term" value="P:cellular response to phosphate starvation"/>
    <property type="evidence" value="ECO:0007669"/>
    <property type="project" value="TreeGrafter"/>
</dbReference>
<evidence type="ECO:0000259" key="10">
    <source>
        <dbReference type="PROSITE" id="PS51382"/>
    </source>
</evidence>
<evidence type="ECO:0000259" key="9">
    <source>
        <dbReference type="PROSITE" id="PS51380"/>
    </source>
</evidence>
<dbReference type="GO" id="GO:0006817">
    <property type="term" value="P:phosphate ion transport"/>
    <property type="evidence" value="ECO:0007669"/>
    <property type="project" value="TreeGrafter"/>
</dbReference>
<feature type="transmembrane region" description="Helical" evidence="8">
    <location>
        <begin position="225"/>
        <end position="250"/>
    </location>
</feature>
<dbReference type="PROSITE" id="PS51382">
    <property type="entry name" value="SPX"/>
    <property type="match status" value="1"/>
</dbReference>
<dbReference type="PROSITE" id="PS51380">
    <property type="entry name" value="EXS"/>
    <property type="match status" value="1"/>
</dbReference>
<dbReference type="Proteomes" id="UP000504634">
    <property type="component" value="Unplaced"/>
</dbReference>
<gene>
    <name evidence="12" type="primary">LOC115632820</name>
</gene>
<dbReference type="InterPro" id="IPR004342">
    <property type="entry name" value="EXS_C"/>
</dbReference>
<evidence type="ECO:0000313" key="11">
    <source>
        <dbReference type="Proteomes" id="UP000504634"/>
    </source>
</evidence>
<feature type="region of interest" description="Disordered" evidence="7">
    <location>
        <begin position="629"/>
        <end position="650"/>
    </location>
</feature>
<evidence type="ECO:0000256" key="7">
    <source>
        <dbReference type="SAM" id="MobiDB-lite"/>
    </source>
</evidence>
<accession>A0A6J2UFP8</accession>
<keyword evidence="11" id="KW-1185">Reference proteome</keyword>
<evidence type="ECO:0000256" key="1">
    <source>
        <dbReference type="ARBA" id="ARBA00004141"/>
    </source>
</evidence>
<dbReference type="AlphaFoldDB" id="A0A6J2UFP8"/>
<feature type="domain" description="SPX" evidence="10">
    <location>
        <begin position="1"/>
        <end position="171"/>
    </location>
</feature>
<feature type="transmembrane region" description="Helical" evidence="8">
    <location>
        <begin position="256"/>
        <end position="276"/>
    </location>
</feature>
<dbReference type="Pfam" id="PF03105">
    <property type="entry name" value="SPX"/>
    <property type="match status" value="2"/>
</dbReference>
<feature type="transmembrane region" description="Helical" evidence="8">
    <location>
        <begin position="332"/>
        <end position="351"/>
    </location>
</feature>
<name>A0A6J2UFP8_DROLE</name>
<evidence type="ECO:0000256" key="3">
    <source>
        <dbReference type="ARBA" id="ARBA00022692"/>
    </source>
</evidence>
<keyword evidence="4 8" id="KW-1133">Transmembrane helix</keyword>
<comment type="similarity">
    <text evidence="2">Belongs to the SYG1 (TC 2.A.94) family.</text>
</comment>
<feature type="transmembrane region" description="Helical" evidence="8">
    <location>
        <begin position="492"/>
        <end position="511"/>
    </location>
</feature>
<keyword evidence="12" id="KW-0675">Receptor</keyword>
<organism evidence="11 12">
    <name type="scientific">Drosophila lebanonensis</name>
    <name type="common">Fruit fly</name>
    <name type="synonym">Scaptodrosophila lebanonensis</name>
    <dbReference type="NCBI Taxonomy" id="7225"/>
    <lineage>
        <taxon>Eukaryota</taxon>
        <taxon>Metazoa</taxon>
        <taxon>Ecdysozoa</taxon>
        <taxon>Arthropoda</taxon>
        <taxon>Hexapoda</taxon>
        <taxon>Insecta</taxon>
        <taxon>Pterygota</taxon>
        <taxon>Neoptera</taxon>
        <taxon>Endopterygota</taxon>
        <taxon>Diptera</taxon>
        <taxon>Brachycera</taxon>
        <taxon>Muscomorpha</taxon>
        <taxon>Ephydroidea</taxon>
        <taxon>Drosophilidae</taxon>
        <taxon>Scaptodrosophila</taxon>
    </lineage>
</organism>
<evidence type="ECO:0000256" key="4">
    <source>
        <dbReference type="ARBA" id="ARBA00022989"/>
    </source>
</evidence>
<dbReference type="CDD" id="cd14477">
    <property type="entry name" value="SPX_XPR1_like"/>
    <property type="match status" value="1"/>
</dbReference>
<sequence length="650" mass="77229">MKFGKTFESHLTMEWRQQYMDYVKLKTMIRQGVENAPNPKSTKQYDIDAYFRAFESNFFIVLKEELVKVNNFYAEKLAEARRKHAQLKINLFATVRVPGQLADTRSSLISASVDVKNKRNKTRKLRFAYSEFYLSLILLQNYQNLNLTGFRKICKKYNKYLKSSAGTLWFEQNVVGAPFTDDRLLQQLINEVEELYIKHLADGNRAKAMAKLRVPPLGQPTPPGVVFCAGLVLGLFIVGALTCIASYFYFRDSIQSLMYLYRGQFVWILFCFYLTINVKAFQNVGVNHVLIFEIEPRHHLQPPTFLRISSTLGYICTLSILAFIYYKDFELQDPYIFPLVPVVISLVFLFNPIRIMNYPARRWLIRVFGRVVAAPFYYVRFVDFWVADQMNSLVLCIVDYYYLMRFYWRYWNHYEDIFYFEPDYVVPLLRGFPAWLRLVQCLRRYHDSSSKSISYLLNALKYTTTLMVVLFSTLQMESSAKYSSIFENPYTWLYLASALVSTIFCTGWDLLRDFGLFKIWRWDNFLLREKLVYPKCFYYFVMFENVTIRCFWAIEFYLVYNNFVLPYNCKTLASFLEVTRRFFWNFLRLENEHLYNCGRFRATRDIFIAPLNPRQEQLLERMMDESTLQASKGNESLSEGEDNVLDKKYF</sequence>
<feature type="transmembrane region" description="Helical" evidence="8">
    <location>
        <begin position="453"/>
        <end position="472"/>
    </location>
</feature>
<reference evidence="12" key="1">
    <citation type="submission" date="2025-08" db="UniProtKB">
        <authorList>
            <consortium name="RefSeq"/>
        </authorList>
    </citation>
    <scope>IDENTIFICATION</scope>
    <source>
        <strain evidence="12">11010-0011.00</strain>
        <tissue evidence="12">Whole body</tissue>
    </source>
</reference>
<dbReference type="GeneID" id="115632820"/>
<keyword evidence="6" id="KW-0175">Coiled coil</keyword>
<dbReference type="RefSeq" id="XP_030385932.1">
    <property type="nucleotide sequence ID" value="XM_030530072.1"/>
</dbReference>
<evidence type="ECO:0000256" key="2">
    <source>
        <dbReference type="ARBA" id="ARBA00009665"/>
    </source>
</evidence>
<dbReference type="GO" id="GO:0000822">
    <property type="term" value="F:inositol hexakisphosphate binding"/>
    <property type="evidence" value="ECO:0007669"/>
    <property type="project" value="TreeGrafter"/>
</dbReference>
<feature type="domain" description="EXS" evidence="9">
    <location>
        <begin position="417"/>
        <end position="620"/>
    </location>
</feature>
<evidence type="ECO:0000256" key="6">
    <source>
        <dbReference type="SAM" id="Coils"/>
    </source>
</evidence>
<proteinExistence type="inferred from homology"/>
<dbReference type="GO" id="GO:0005886">
    <property type="term" value="C:plasma membrane"/>
    <property type="evidence" value="ECO:0007669"/>
    <property type="project" value="TreeGrafter"/>
</dbReference>
<evidence type="ECO:0000256" key="5">
    <source>
        <dbReference type="ARBA" id="ARBA00023136"/>
    </source>
</evidence>
<feature type="transmembrane region" description="Helical" evidence="8">
    <location>
        <begin position="305"/>
        <end position="326"/>
    </location>
</feature>
<dbReference type="OrthoDB" id="9970435at2759"/>
<keyword evidence="5 8" id="KW-0472">Membrane</keyword>
<dbReference type="Pfam" id="PF03124">
    <property type="entry name" value="EXS"/>
    <property type="match status" value="1"/>
</dbReference>
<dbReference type="GO" id="GO:0005794">
    <property type="term" value="C:Golgi apparatus"/>
    <property type="evidence" value="ECO:0007669"/>
    <property type="project" value="TreeGrafter"/>
</dbReference>
<evidence type="ECO:0000313" key="12">
    <source>
        <dbReference type="RefSeq" id="XP_030385932.1"/>
    </source>
</evidence>
<dbReference type="PANTHER" id="PTHR10783">
    <property type="entry name" value="XENOTROPIC AND POLYTROPIC RETROVIRUS RECEPTOR 1-RELATED"/>
    <property type="match status" value="1"/>
</dbReference>
<protein>
    <submittedName>
        <fullName evidence="12">Xenotropic and polytropic retrovirus receptor 1 homolog</fullName>
    </submittedName>
</protein>
<dbReference type="PANTHER" id="PTHR10783:SF127">
    <property type="entry name" value="LD30826P-RELATED"/>
    <property type="match status" value="1"/>
</dbReference>